<keyword evidence="3" id="KW-1185">Reference proteome</keyword>
<dbReference type="KEGG" id="rme:Rmet_5597"/>
<name>Q1LBM0_CUPMC</name>
<sequence>MPETVTPAPSQQVAVPMSSPLPVPATTRQFIAGPAGQIEVLVDTPAAATIGVAVVAHPHPSQGGNAEHKIPQLLARILQAHGFLALRPNYRGVGQSEGEYDEGNGETDDVLAVIRYAQSANAGLPLALAGFSFGAFVQTRAAEVLTAEGESIAHLMLTGMPAGALSDTLSYDTPTVPAHALVVHGERDERVPLVNVFDWARPQELPVVVVPGAGHFFTGKLPGLRRVVESYLRRPAE</sequence>
<dbReference type="Proteomes" id="UP000002429">
    <property type="component" value="Plasmid megaplasmid"/>
</dbReference>
<feature type="domain" description="Serine aminopeptidase S33" evidence="1">
    <location>
        <begin position="72"/>
        <end position="158"/>
    </location>
</feature>
<dbReference type="InterPro" id="IPR022742">
    <property type="entry name" value="Hydrolase_4"/>
</dbReference>
<evidence type="ECO:0000313" key="3">
    <source>
        <dbReference type="Proteomes" id="UP000002429"/>
    </source>
</evidence>
<gene>
    <name evidence="2" type="ordered locus">Rmet_5597</name>
</gene>
<protein>
    <submittedName>
        <fullName evidence="2">Hydrolase of the alpha/beta superfamily</fullName>
    </submittedName>
</protein>
<proteinExistence type="predicted"/>
<geneLocation type="plasmid" evidence="2 3">
    <name>megaplasmid</name>
</geneLocation>
<keyword evidence="2" id="KW-0614">Plasmid</keyword>
<dbReference type="HOGENOM" id="CLU_086287_1_0_4"/>
<dbReference type="InterPro" id="IPR029058">
    <property type="entry name" value="AB_hydrolase_fold"/>
</dbReference>
<dbReference type="AlphaFoldDB" id="Q1LBM0"/>
<organism evidence="2 3">
    <name type="scientific">Cupriavidus metallidurans (strain ATCC 43123 / DSM 2839 / NBRC 102507 / CH34)</name>
    <name type="common">Ralstonia metallidurans</name>
    <dbReference type="NCBI Taxonomy" id="266264"/>
    <lineage>
        <taxon>Bacteria</taxon>
        <taxon>Pseudomonadati</taxon>
        <taxon>Pseudomonadota</taxon>
        <taxon>Betaproteobacteria</taxon>
        <taxon>Burkholderiales</taxon>
        <taxon>Burkholderiaceae</taxon>
        <taxon>Cupriavidus</taxon>
    </lineage>
</organism>
<dbReference type="Gene3D" id="3.40.50.1820">
    <property type="entry name" value="alpha/beta hydrolase"/>
    <property type="match status" value="1"/>
</dbReference>
<evidence type="ECO:0000259" key="1">
    <source>
        <dbReference type="Pfam" id="PF12146"/>
    </source>
</evidence>
<evidence type="ECO:0000313" key="2">
    <source>
        <dbReference type="EMBL" id="ABF12456.1"/>
    </source>
</evidence>
<dbReference type="Pfam" id="PF12146">
    <property type="entry name" value="Hydrolase_4"/>
    <property type="match status" value="1"/>
</dbReference>
<dbReference type="PANTHER" id="PTHR42103">
    <property type="entry name" value="ALPHA/BETA-HYDROLASES SUPERFAMILY PROTEIN"/>
    <property type="match status" value="1"/>
</dbReference>
<accession>Q1LBM0</accession>
<dbReference type="GO" id="GO:0016787">
    <property type="term" value="F:hydrolase activity"/>
    <property type="evidence" value="ECO:0007669"/>
    <property type="project" value="UniProtKB-KW"/>
</dbReference>
<dbReference type="PANTHER" id="PTHR42103:SF2">
    <property type="entry name" value="AB HYDROLASE-1 DOMAIN-CONTAINING PROTEIN"/>
    <property type="match status" value="1"/>
</dbReference>
<keyword evidence="2" id="KW-0378">Hydrolase</keyword>
<dbReference type="EMBL" id="CP000353">
    <property type="protein sequence ID" value="ABF12456.1"/>
    <property type="molecule type" value="Genomic_DNA"/>
</dbReference>
<dbReference type="SUPFAM" id="SSF53474">
    <property type="entry name" value="alpha/beta-Hydrolases"/>
    <property type="match status" value="1"/>
</dbReference>
<dbReference type="eggNOG" id="COG2945">
    <property type="taxonomic scope" value="Bacteria"/>
</dbReference>
<reference evidence="3" key="1">
    <citation type="journal article" date="2010" name="PLoS ONE">
        <title>The complete genome sequence of Cupriavidus metallidurans strain CH34, a master survivalist in harsh and anthropogenic environments.</title>
        <authorList>
            <person name="Janssen P.J."/>
            <person name="Van Houdt R."/>
            <person name="Moors H."/>
            <person name="Monsieurs P."/>
            <person name="Morin N."/>
            <person name="Michaux A."/>
            <person name="Benotmane M.A."/>
            <person name="Leys N."/>
            <person name="Vallaeys T."/>
            <person name="Lapidus A."/>
            <person name="Monchy S."/>
            <person name="Medigue C."/>
            <person name="Taghavi S."/>
            <person name="McCorkle S."/>
            <person name="Dunn J."/>
            <person name="van der Lelie D."/>
            <person name="Mergeay M."/>
        </authorList>
    </citation>
    <scope>NUCLEOTIDE SEQUENCE [LARGE SCALE GENOMIC DNA]</scope>
    <source>
        <strain evidence="3">ATCC 43123 / DSM 2839 / NBRC 102507 / CH34</strain>
    </source>
</reference>